<sequence>MEMNDFVQMIQSGKINSQYFAKVGHERNRFLEGKEVDTTVVPREFIDSWQRCRAYGLAPYTLDYRDVDSAQKKELFQTMVRKYEFFLKNVFNIFDLNGYIFKLQTKEGISQFLGKSTLTFMDCSEEKGGTTSSCVCLHEDKPIIIFQPFYYRQAYIKHFFGELHGASAPIHNEQNKVIGALSLLAHKPELSVQAYHLISQIAKLHDNLYLPIMLGYENQIGQIINCLPQGVALISEKNIIKFYNEKIADLLEINGRKHPEHDLKKRLSKLGKSKGVDLEQSSYEIKDDLTNQTLKLVQLVEKSESGRPLSKIERNNDLFTFQQIKGSSPSIQKAKDTAEKIADTLVPVMIYGESGTGKEMFAQAIHSASNRAGSPFVAINCGAIPGELVESELFGYEGGSFTGALKDGKIGKIEAASGGTLFLDEIESMPLKDQIKLLRVLSAGKVQKVGSTTEISVDIRLISATKTDLLMQADEGLFREDLFYRISTFVINLPALRERKEDILLLAEEFSRRLQKKYDKSSVSMDQGFINALTAYKWRGNVRELEHAMEHAFIMLGRGATLLPEHLSVKIQEAYQSRITEEVIDETLEEENEHKFGLLALAEQKMIERVLDSVNGNISAAAERLGINRRTIHRKLQRKESSTTF</sequence>
<dbReference type="InterPro" id="IPR027417">
    <property type="entry name" value="P-loop_NTPase"/>
</dbReference>
<dbReference type="InterPro" id="IPR025662">
    <property type="entry name" value="Sigma_54_int_dom_ATP-bd_1"/>
</dbReference>
<dbReference type="PROSITE" id="PS00676">
    <property type="entry name" value="SIGMA54_INTERACT_2"/>
    <property type="match status" value="1"/>
</dbReference>
<gene>
    <name evidence="6" type="ORF">DPCES_2005</name>
</gene>
<dbReference type="GO" id="GO:0005524">
    <property type="term" value="F:ATP binding"/>
    <property type="evidence" value="ECO:0007669"/>
    <property type="project" value="UniProtKB-KW"/>
</dbReference>
<dbReference type="SMART" id="SM00382">
    <property type="entry name" value="AAA"/>
    <property type="match status" value="1"/>
</dbReference>
<dbReference type="PANTHER" id="PTHR32071">
    <property type="entry name" value="TRANSCRIPTIONAL REGULATORY PROTEIN"/>
    <property type="match status" value="1"/>
</dbReference>
<dbReference type="InterPro" id="IPR002078">
    <property type="entry name" value="Sigma_54_int"/>
</dbReference>
<dbReference type="Gene3D" id="3.30.450.40">
    <property type="match status" value="1"/>
</dbReference>
<evidence type="ECO:0000256" key="2">
    <source>
        <dbReference type="ARBA" id="ARBA00022840"/>
    </source>
</evidence>
<accession>A0A098B0J7</accession>
<reference evidence="6" key="1">
    <citation type="submission" date="2014-07" db="EMBL/GenBank/DDBJ databases">
        <authorList>
            <person name="Hornung V.Bastian."/>
        </authorList>
    </citation>
    <scope>NUCLEOTIDE SEQUENCE</scope>
    <source>
        <strain evidence="6">PCE-S</strain>
    </source>
</reference>
<dbReference type="InterPro" id="IPR025943">
    <property type="entry name" value="Sigma_54_int_dom_ATP-bd_2"/>
</dbReference>
<evidence type="ECO:0000259" key="5">
    <source>
        <dbReference type="PROSITE" id="PS50045"/>
    </source>
</evidence>
<keyword evidence="1" id="KW-0547">Nucleotide-binding</keyword>
<keyword evidence="4" id="KW-0804">Transcription</keyword>
<dbReference type="GO" id="GO:0006355">
    <property type="term" value="P:regulation of DNA-templated transcription"/>
    <property type="evidence" value="ECO:0007669"/>
    <property type="project" value="InterPro"/>
</dbReference>
<dbReference type="InterPro" id="IPR009057">
    <property type="entry name" value="Homeodomain-like_sf"/>
</dbReference>
<dbReference type="SUPFAM" id="SSF52540">
    <property type="entry name" value="P-loop containing nucleoside triphosphate hydrolases"/>
    <property type="match status" value="1"/>
</dbReference>
<dbReference type="Pfam" id="PF00158">
    <property type="entry name" value="Sigma54_activat"/>
    <property type="match status" value="1"/>
</dbReference>
<dbReference type="PROSITE" id="PS00675">
    <property type="entry name" value="SIGMA54_INTERACT_1"/>
    <property type="match status" value="1"/>
</dbReference>
<dbReference type="PROSITE" id="PS50045">
    <property type="entry name" value="SIGMA54_INTERACT_4"/>
    <property type="match status" value="1"/>
</dbReference>
<keyword evidence="2" id="KW-0067">ATP-binding</keyword>
<dbReference type="InterPro" id="IPR003593">
    <property type="entry name" value="AAA+_ATPase"/>
</dbReference>
<dbReference type="Gene3D" id="1.10.8.60">
    <property type="match status" value="1"/>
</dbReference>
<evidence type="ECO:0000256" key="3">
    <source>
        <dbReference type="ARBA" id="ARBA00023015"/>
    </source>
</evidence>
<feature type="domain" description="Sigma-54 factor interaction" evidence="5">
    <location>
        <begin position="324"/>
        <end position="554"/>
    </location>
</feature>
<name>A0A098B0J7_DESHA</name>
<dbReference type="FunFam" id="3.40.50.300:FF:000006">
    <property type="entry name" value="DNA-binding transcriptional regulator NtrC"/>
    <property type="match status" value="1"/>
</dbReference>
<evidence type="ECO:0000313" key="6">
    <source>
        <dbReference type="EMBL" id="CDX01892.1"/>
    </source>
</evidence>
<dbReference type="Pfam" id="PF02954">
    <property type="entry name" value="HTH_8"/>
    <property type="match status" value="1"/>
</dbReference>
<dbReference type="InterPro" id="IPR058031">
    <property type="entry name" value="AAA_lid_NorR"/>
</dbReference>
<dbReference type="CDD" id="cd00009">
    <property type="entry name" value="AAA"/>
    <property type="match status" value="1"/>
</dbReference>
<dbReference type="AlphaFoldDB" id="A0A098B0J7"/>
<dbReference type="EMBL" id="LK996017">
    <property type="protein sequence ID" value="CDX01892.1"/>
    <property type="molecule type" value="Genomic_DNA"/>
</dbReference>
<dbReference type="PANTHER" id="PTHR32071:SF57">
    <property type="entry name" value="C4-DICARBOXYLATE TRANSPORT TRANSCRIPTIONAL REGULATORY PROTEIN DCTD"/>
    <property type="match status" value="1"/>
</dbReference>
<dbReference type="PRINTS" id="PR01590">
    <property type="entry name" value="HTHFIS"/>
</dbReference>
<dbReference type="GO" id="GO:0043565">
    <property type="term" value="F:sequence-specific DNA binding"/>
    <property type="evidence" value="ECO:0007669"/>
    <property type="project" value="InterPro"/>
</dbReference>
<evidence type="ECO:0000256" key="4">
    <source>
        <dbReference type="ARBA" id="ARBA00023163"/>
    </source>
</evidence>
<keyword evidence="3" id="KW-0805">Transcription regulation</keyword>
<dbReference type="RefSeq" id="WP_018211556.1">
    <property type="nucleotide sequence ID" value="NZ_LK996017.1"/>
</dbReference>
<dbReference type="Gene3D" id="3.40.50.300">
    <property type="entry name" value="P-loop containing nucleotide triphosphate hydrolases"/>
    <property type="match status" value="1"/>
</dbReference>
<organism evidence="6">
    <name type="scientific">Desulfitobacterium hafniense</name>
    <name type="common">Desulfitobacterium frappieri</name>
    <dbReference type="NCBI Taxonomy" id="49338"/>
    <lineage>
        <taxon>Bacteria</taxon>
        <taxon>Bacillati</taxon>
        <taxon>Bacillota</taxon>
        <taxon>Clostridia</taxon>
        <taxon>Eubacteriales</taxon>
        <taxon>Desulfitobacteriaceae</taxon>
        <taxon>Desulfitobacterium</taxon>
    </lineage>
</organism>
<dbReference type="SUPFAM" id="SSF46689">
    <property type="entry name" value="Homeodomain-like"/>
    <property type="match status" value="1"/>
</dbReference>
<dbReference type="InterPro" id="IPR002197">
    <property type="entry name" value="HTH_Fis"/>
</dbReference>
<dbReference type="Pfam" id="PF25601">
    <property type="entry name" value="AAA_lid_14"/>
    <property type="match status" value="1"/>
</dbReference>
<dbReference type="Gene3D" id="1.10.10.60">
    <property type="entry name" value="Homeodomain-like"/>
    <property type="match status" value="1"/>
</dbReference>
<proteinExistence type="predicted"/>
<dbReference type="PATRIC" id="fig|49338.4.peg.2158"/>
<dbReference type="InterPro" id="IPR029016">
    <property type="entry name" value="GAF-like_dom_sf"/>
</dbReference>
<protein>
    <submittedName>
        <fullName evidence="6">Signal-transduction and transcriptional-control protein</fullName>
    </submittedName>
</protein>
<evidence type="ECO:0000256" key="1">
    <source>
        <dbReference type="ARBA" id="ARBA00022741"/>
    </source>
</evidence>